<dbReference type="Proteomes" id="UP000762676">
    <property type="component" value="Unassembled WGS sequence"/>
</dbReference>
<gene>
    <name evidence="2" type="ORF">ElyMa_003347700</name>
</gene>
<feature type="region of interest" description="Disordered" evidence="1">
    <location>
        <begin position="259"/>
        <end position="302"/>
    </location>
</feature>
<evidence type="ECO:0000313" key="3">
    <source>
        <dbReference type="Proteomes" id="UP000762676"/>
    </source>
</evidence>
<evidence type="ECO:0000256" key="1">
    <source>
        <dbReference type="SAM" id="MobiDB-lite"/>
    </source>
</evidence>
<proteinExistence type="predicted"/>
<feature type="compositionally biased region" description="Basic and acidic residues" evidence="1">
    <location>
        <begin position="487"/>
        <end position="499"/>
    </location>
</feature>
<feature type="compositionally biased region" description="Polar residues" evidence="1">
    <location>
        <begin position="114"/>
        <end position="129"/>
    </location>
</feature>
<organism evidence="2 3">
    <name type="scientific">Elysia marginata</name>
    <dbReference type="NCBI Taxonomy" id="1093978"/>
    <lineage>
        <taxon>Eukaryota</taxon>
        <taxon>Metazoa</taxon>
        <taxon>Spiralia</taxon>
        <taxon>Lophotrochozoa</taxon>
        <taxon>Mollusca</taxon>
        <taxon>Gastropoda</taxon>
        <taxon>Heterobranchia</taxon>
        <taxon>Euthyneura</taxon>
        <taxon>Panpulmonata</taxon>
        <taxon>Sacoglossa</taxon>
        <taxon>Placobranchoidea</taxon>
        <taxon>Plakobranchidae</taxon>
        <taxon>Elysia</taxon>
    </lineage>
</organism>
<reference evidence="2 3" key="1">
    <citation type="journal article" date="2021" name="Elife">
        <title>Chloroplast acquisition without the gene transfer in kleptoplastic sea slugs, Plakobranchus ocellatus.</title>
        <authorList>
            <person name="Maeda T."/>
            <person name="Takahashi S."/>
            <person name="Yoshida T."/>
            <person name="Shimamura S."/>
            <person name="Takaki Y."/>
            <person name="Nagai Y."/>
            <person name="Toyoda A."/>
            <person name="Suzuki Y."/>
            <person name="Arimoto A."/>
            <person name="Ishii H."/>
            <person name="Satoh N."/>
            <person name="Nishiyama T."/>
            <person name="Hasebe M."/>
            <person name="Maruyama T."/>
            <person name="Minagawa J."/>
            <person name="Obokata J."/>
            <person name="Shigenobu S."/>
        </authorList>
    </citation>
    <scope>NUCLEOTIDE SEQUENCE [LARGE SCALE GENOMIC DNA]</scope>
</reference>
<protein>
    <submittedName>
        <fullName evidence="2">Uncharacterized protein</fullName>
    </submittedName>
</protein>
<dbReference type="AlphaFoldDB" id="A0AAV4JGI8"/>
<sequence length="615" mass="70599">MPLSKSQLVTKNLFRGKSPSEFTLTDIIDENVLINQTSSIEQLSNMYEDAINDIESTNKVINAYTPRLHDGTDTTSRQPANRLNKVVFDRCYDFHQVRPNCTTGNIDKARDRSNNGIENTADSNSNKMVINQRRPAGTDTSDPTSRKRGVSLHNSVTLVPKTYSTTGNKQHQTNALQESNPNKKLIDNFVRNFADPMEANRTLNHDQRNASTRQNLRKQPSISLMTFDEQTPRTSEYDFPSNQDHRLSYGAAVMKSMTRFDPPADRRLNKQTKASKSGDLTHAQKPQHLPPIKDERRPSHPLLDLKQRFLPKRDSYFRKQEVRRRFENFTANLVPINLDQNYVGTGQQRKWLESQRRLSKTHQTSYIDVTTTKQLYREDCKKAFATVRISMARRSPAVIASPTAHALQEMPTEDLGRHPWCWEPRKYTRLDTLINAWTSRFYPWAAFDPAKVRSTVCYFKHLAPSHLNPEPPARLLREEQHLHQQYEKNERARKLQESQHRRRKLRDSRCTPFECSGNITPSTEWSATAAASRAGAIGQIKFIDTLEGSGKTSNKLGFVSKKSKSLPSNRPGLTLKRSGFALEKMGTSLKRRDERQFRLRLTSSKSNMNLTMPDI</sequence>
<comment type="caution">
    <text evidence="2">The sequence shown here is derived from an EMBL/GenBank/DDBJ whole genome shotgun (WGS) entry which is preliminary data.</text>
</comment>
<dbReference type="EMBL" id="BMAT01006899">
    <property type="protein sequence ID" value="GFS21799.1"/>
    <property type="molecule type" value="Genomic_DNA"/>
</dbReference>
<feature type="compositionally biased region" description="Basic and acidic residues" evidence="1">
    <location>
        <begin position="291"/>
        <end position="302"/>
    </location>
</feature>
<name>A0AAV4JGI8_9GAST</name>
<keyword evidence="3" id="KW-1185">Reference proteome</keyword>
<accession>A0AAV4JGI8</accession>
<evidence type="ECO:0000313" key="2">
    <source>
        <dbReference type="EMBL" id="GFS21799.1"/>
    </source>
</evidence>
<feature type="region of interest" description="Disordered" evidence="1">
    <location>
        <begin position="487"/>
        <end position="506"/>
    </location>
</feature>
<feature type="region of interest" description="Disordered" evidence="1">
    <location>
        <begin position="105"/>
        <end position="150"/>
    </location>
</feature>